<comment type="caution">
    <text evidence="3">The sequence shown here is derived from an EMBL/GenBank/DDBJ whole genome shotgun (WGS) entry which is preliminary data.</text>
</comment>
<sequence>MFGRLEIFQTAIGMAKHASARQAKIAANLANADTPGYRAQDVKPFSETYQAGSSSDGLRATRPGHHLGPVTGQGAIEAFYRPDGQSPGGNSVSIEREMVEAVRAQSAHNRAITIYQSALGIMRSSVRTGR</sequence>
<dbReference type="Pfam" id="PF00460">
    <property type="entry name" value="Flg_bb_rod"/>
    <property type="match status" value="1"/>
</dbReference>
<dbReference type="STRING" id="1675527.AIOL_004195"/>
<accession>A0A0J9EC00</accession>
<evidence type="ECO:0000313" key="3">
    <source>
        <dbReference type="EMBL" id="KMW59214.1"/>
    </source>
</evidence>
<name>A0A0J9EC00_9RHOB</name>
<dbReference type="AlphaFoldDB" id="A0A0J9EC00"/>
<dbReference type="EMBL" id="LFTY01000002">
    <property type="protein sequence ID" value="KMW59214.1"/>
    <property type="molecule type" value="Genomic_DNA"/>
</dbReference>
<keyword evidence="3" id="KW-0282">Flagellum</keyword>
<dbReference type="NCBIfam" id="NF009270">
    <property type="entry name" value="PRK12627.1"/>
    <property type="match status" value="1"/>
</dbReference>
<dbReference type="PATRIC" id="fig|1675527.3.peg.4395"/>
<evidence type="ECO:0000259" key="2">
    <source>
        <dbReference type="Pfam" id="PF00460"/>
    </source>
</evidence>
<protein>
    <submittedName>
        <fullName evidence="3">Flagellar basal-body rod protein FlgB</fullName>
    </submittedName>
</protein>
<dbReference type="RefSeq" id="WP_152912620.1">
    <property type="nucleotide sequence ID" value="NZ_LFTY01000002.1"/>
</dbReference>
<evidence type="ECO:0000313" key="4">
    <source>
        <dbReference type="Proteomes" id="UP000037178"/>
    </source>
</evidence>
<dbReference type="Proteomes" id="UP000037178">
    <property type="component" value="Unassembled WGS sequence"/>
</dbReference>
<keyword evidence="3" id="KW-0969">Cilium</keyword>
<comment type="subcellular location">
    <subcellularLocation>
        <location evidence="1">Bacterial flagellum basal body</location>
    </subcellularLocation>
</comment>
<keyword evidence="4" id="KW-1185">Reference proteome</keyword>
<evidence type="ECO:0000256" key="1">
    <source>
        <dbReference type="ARBA" id="ARBA00004117"/>
    </source>
</evidence>
<organism evidence="3 4">
    <name type="scientific">Candidatus Rhodobacter oscarellae</name>
    <dbReference type="NCBI Taxonomy" id="1675527"/>
    <lineage>
        <taxon>Bacteria</taxon>
        <taxon>Pseudomonadati</taxon>
        <taxon>Pseudomonadota</taxon>
        <taxon>Alphaproteobacteria</taxon>
        <taxon>Rhodobacterales</taxon>
        <taxon>Rhodobacter group</taxon>
        <taxon>Rhodobacter</taxon>
    </lineage>
</organism>
<dbReference type="OrthoDB" id="9788334at2"/>
<keyword evidence="3" id="KW-0966">Cell projection</keyword>
<gene>
    <name evidence="3" type="ORF">AIOL_004195</name>
</gene>
<dbReference type="GO" id="GO:0009425">
    <property type="term" value="C:bacterial-type flagellum basal body"/>
    <property type="evidence" value="ECO:0007669"/>
    <property type="project" value="UniProtKB-SubCell"/>
</dbReference>
<feature type="domain" description="Flagellar basal body rod protein N-terminal" evidence="2">
    <location>
        <begin position="9"/>
        <end position="38"/>
    </location>
</feature>
<dbReference type="InterPro" id="IPR001444">
    <property type="entry name" value="Flag_bb_rod_N"/>
</dbReference>
<proteinExistence type="predicted"/>
<reference evidence="3 4" key="1">
    <citation type="submission" date="2015-06" db="EMBL/GenBank/DDBJ databases">
        <title>Draft genome sequence of an Alphaproteobacteria species associated to the Mediterranean sponge Oscarella lobularis.</title>
        <authorList>
            <person name="Jourda C."/>
            <person name="Santini S."/>
            <person name="Claverie J.-M."/>
        </authorList>
    </citation>
    <scope>NUCLEOTIDE SEQUENCE [LARGE SCALE GENOMIC DNA]</scope>
    <source>
        <strain evidence="3">IGS</strain>
    </source>
</reference>